<dbReference type="InterPro" id="IPR000719">
    <property type="entry name" value="Prot_kinase_dom"/>
</dbReference>
<evidence type="ECO:0000313" key="11">
    <source>
        <dbReference type="EMBL" id="KAK2944401.1"/>
    </source>
</evidence>
<comment type="catalytic activity">
    <reaction evidence="7">
        <text>L-threonyl-[protein] + ATP = O-phospho-L-threonyl-[protein] + ADP + H(+)</text>
        <dbReference type="Rhea" id="RHEA:46608"/>
        <dbReference type="Rhea" id="RHEA-COMP:11060"/>
        <dbReference type="Rhea" id="RHEA-COMP:11605"/>
        <dbReference type="ChEBI" id="CHEBI:15378"/>
        <dbReference type="ChEBI" id="CHEBI:30013"/>
        <dbReference type="ChEBI" id="CHEBI:30616"/>
        <dbReference type="ChEBI" id="CHEBI:61977"/>
        <dbReference type="ChEBI" id="CHEBI:456216"/>
        <dbReference type="EC" id="2.7.11.1"/>
    </reaction>
</comment>
<keyword evidence="6" id="KW-0067">ATP-binding</keyword>
<dbReference type="PROSITE" id="PS50011">
    <property type="entry name" value="PROTEIN_KINASE_DOM"/>
    <property type="match status" value="1"/>
</dbReference>
<evidence type="ECO:0000256" key="9">
    <source>
        <dbReference type="SAM" id="Coils"/>
    </source>
</evidence>
<dbReference type="Gene3D" id="2.60.120.920">
    <property type="match status" value="1"/>
</dbReference>
<comment type="caution">
    <text evidence="11">The sequence shown here is derived from an EMBL/GenBank/DDBJ whole genome shotgun (WGS) entry which is preliminary data.</text>
</comment>
<sequence>MTQKDMWQIPPGYTLVRPIKKDPLEPVLIVQEFSTGKSFALKFVYHFSEDDKKHAEGEVLLLERFRHPRIVGLHDSVVMKPFHAIVMDLGARNLKDLMTSFESRNELIPLEVTVQICIDIVEGLCVLHNHPTHPMAHGDLHPENVLLTEDNRAMLCDLEMDAFRGYRSYAVTDTVPYDWCSPERLKTSGTKGTPAGDVWSLGVMLFRMVTGKELIAGKSRLDTSQEIEQFDESKIPTSLPQNVRDVLVRLLDTNPDSRPTATQLFKGRQLQRILGPETPLSKMHLNQNQVLERELTELQKEHKSLQERTAKLDTLVESLGNVQISGLPSVTVFPPQSFQIKDQTFTRLPPVSEDAFEGIVAITEPISHGIVSISITLNSLPTDLNLAPFIFITPKKGSLSSLGDPMQSAFSVCFESSNGHLRIPANWTSNMEEFEQCHQQLKAGDTVVIEVDMEADPHTVQFFVNGKTGKRYVSDIPDSVRVMMITPCVGTSFRLNSVTQLTKPSPLPPYSMQLRC</sequence>
<reference evidence="11 12" key="1">
    <citation type="journal article" date="2022" name="bioRxiv">
        <title>Genomics of Preaxostyla Flagellates Illuminates Evolutionary Transitions and the Path Towards Mitochondrial Loss.</title>
        <authorList>
            <person name="Novak L.V.F."/>
            <person name="Treitli S.C."/>
            <person name="Pyrih J."/>
            <person name="Halakuc P."/>
            <person name="Pipaliya S.V."/>
            <person name="Vacek V."/>
            <person name="Brzon O."/>
            <person name="Soukal P."/>
            <person name="Eme L."/>
            <person name="Dacks J.B."/>
            <person name="Karnkowska A."/>
            <person name="Elias M."/>
            <person name="Hampl V."/>
        </authorList>
    </citation>
    <scope>NUCLEOTIDE SEQUENCE [LARGE SCALE GENOMIC DNA]</scope>
    <source>
        <strain evidence="11">NAU3</strain>
        <tissue evidence="11">Gut</tissue>
    </source>
</reference>
<evidence type="ECO:0000256" key="2">
    <source>
        <dbReference type="ARBA" id="ARBA00022527"/>
    </source>
</evidence>
<keyword evidence="3" id="KW-0808">Transferase</keyword>
<feature type="domain" description="Protein kinase" evidence="10">
    <location>
        <begin position="13"/>
        <end position="274"/>
    </location>
</feature>
<keyword evidence="2" id="KW-0723">Serine/threonine-protein kinase</keyword>
<keyword evidence="12" id="KW-1185">Reference proteome</keyword>
<gene>
    <name evidence="11" type="ORF">BLNAU_20656</name>
</gene>
<feature type="coiled-coil region" evidence="9">
    <location>
        <begin position="281"/>
        <end position="315"/>
    </location>
</feature>
<proteinExistence type="predicted"/>
<dbReference type="InterPro" id="IPR043136">
    <property type="entry name" value="B30.2/SPRY_sf"/>
</dbReference>
<dbReference type="Gene3D" id="1.10.510.10">
    <property type="entry name" value="Transferase(Phosphotransferase) domain 1"/>
    <property type="match status" value="1"/>
</dbReference>
<dbReference type="InterPro" id="IPR050660">
    <property type="entry name" value="NEK_Ser/Thr_kinase"/>
</dbReference>
<organism evidence="11 12">
    <name type="scientific">Blattamonas nauphoetae</name>
    <dbReference type="NCBI Taxonomy" id="2049346"/>
    <lineage>
        <taxon>Eukaryota</taxon>
        <taxon>Metamonada</taxon>
        <taxon>Preaxostyla</taxon>
        <taxon>Oxymonadida</taxon>
        <taxon>Blattamonas</taxon>
    </lineage>
</organism>
<evidence type="ECO:0000256" key="4">
    <source>
        <dbReference type="ARBA" id="ARBA00022741"/>
    </source>
</evidence>
<dbReference type="PANTHER" id="PTHR43671:SF98">
    <property type="entry name" value="SERINE_THREONINE-PROTEIN KINASE NEK11"/>
    <property type="match status" value="1"/>
</dbReference>
<evidence type="ECO:0000256" key="8">
    <source>
        <dbReference type="ARBA" id="ARBA00048679"/>
    </source>
</evidence>
<name>A0ABQ9WY05_9EUKA</name>
<dbReference type="Gene3D" id="3.30.200.20">
    <property type="entry name" value="Phosphorylase Kinase, domain 1"/>
    <property type="match status" value="1"/>
</dbReference>
<evidence type="ECO:0000256" key="5">
    <source>
        <dbReference type="ARBA" id="ARBA00022777"/>
    </source>
</evidence>
<keyword evidence="9" id="KW-0175">Coiled coil</keyword>
<keyword evidence="5" id="KW-0418">Kinase</keyword>
<dbReference type="SUPFAM" id="SSF56112">
    <property type="entry name" value="Protein kinase-like (PK-like)"/>
    <property type="match status" value="1"/>
</dbReference>
<evidence type="ECO:0000256" key="6">
    <source>
        <dbReference type="ARBA" id="ARBA00022840"/>
    </source>
</evidence>
<protein>
    <recommendedName>
        <fullName evidence="1">non-specific serine/threonine protein kinase</fullName>
        <ecNumber evidence="1">2.7.11.1</ecNumber>
    </recommendedName>
</protein>
<dbReference type="PANTHER" id="PTHR43671">
    <property type="entry name" value="SERINE/THREONINE-PROTEIN KINASE NEK"/>
    <property type="match status" value="1"/>
</dbReference>
<accession>A0ABQ9WY05</accession>
<evidence type="ECO:0000259" key="10">
    <source>
        <dbReference type="PROSITE" id="PS50011"/>
    </source>
</evidence>
<keyword evidence="4" id="KW-0547">Nucleotide-binding</keyword>
<comment type="catalytic activity">
    <reaction evidence="8">
        <text>L-seryl-[protein] + ATP = O-phospho-L-seryl-[protein] + ADP + H(+)</text>
        <dbReference type="Rhea" id="RHEA:17989"/>
        <dbReference type="Rhea" id="RHEA-COMP:9863"/>
        <dbReference type="Rhea" id="RHEA-COMP:11604"/>
        <dbReference type="ChEBI" id="CHEBI:15378"/>
        <dbReference type="ChEBI" id="CHEBI:29999"/>
        <dbReference type="ChEBI" id="CHEBI:30616"/>
        <dbReference type="ChEBI" id="CHEBI:83421"/>
        <dbReference type="ChEBI" id="CHEBI:456216"/>
        <dbReference type="EC" id="2.7.11.1"/>
    </reaction>
</comment>
<dbReference type="InterPro" id="IPR011009">
    <property type="entry name" value="Kinase-like_dom_sf"/>
</dbReference>
<dbReference type="Pfam" id="PF00069">
    <property type="entry name" value="Pkinase"/>
    <property type="match status" value="1"/>
</dbReference>
<evidence type="ECO:0000256" key="1">
    <source>
        <dbReference type="ARBA" id="ARBA00012513"/>
    </source>
</evidence>
<dbReference type="EMBL" id="JARBJD010000300">
    <property type="protein sequence ID" value="KAK2944401.1"/>
    <property type="molecule type" value="Genomic_DNA"/>
</dbReference>
<evidence type="ECO:0000313" key="12">
    <source>
        <dbReference type="Proteomes" id="UP001281761"/>
    </source>
</evidence>
<evidence type="ECO:0000256" key="3">
    <source>
        <dbReference type="ARBA" id="ARBA00022679"/>
    </source>
</evidence>
<dbReference type="Proteomes" id="UP001281761">
    <property type="component" value="Unassembled WGS sequence"/>
</dbReference>
<dbReference type="EC" id="2.7.11.1" evidence="1"/>
<evidence type="ECO:0000256" key="7">
    <source>
        <dbReference type="ARBA" id="ARBA00047899"/>
    </source>
</evidence>